<dbReference type="InterPro" id="IPR021730">
    <property type="entry name" value="YdbH"/>
</dbReference>
<evidence type="ECO:0000313" key="4">
    <source>
        <dbReference type="Proteomes" id="UP000546031"/>
    </source>
</evidence>
<reference evidence="3 4" key="1">
    <citation type="submission" date="2020-06" db="EMBL/GenBank/DDBJ databases">
        <title>Altererythrobacter lutimaris sp. nov., a marine bacterium isolated from a tidal flat.</title>
        <authorList>
            <person name="Kim D."/>
            <person name="Yoo Y."/>
            <person name="Kim J.-J."/>
        </authorList>
    </citation>
    <scope>NUCLEOTIDE SEQUENCE [LARGE SCALE GENOMIC DNA]</scope>
    <source>
        <strain evidence="3 4">JGD-16</strain>
    </source>
</reference>
<protein>
    <submittedName>
        <fullName evidence="3">YdbH domain-containing protein</fullName>
    </submittedName>
</protein>
<dbReference type="AlphaFoldDB" id="A0A850HGF9"/>
<keyword evidence="2" id="KW-0472">Membrane</keyword>
<feature type="transmembrane region" description="Helical" evidence="2">
    <location>
        <begin position="12"/>
        <end position="31"/>
    </location>
</feature>
<name>A0A850HGF9_9SPHN</name>
<dbReference type="Proteomes" id="UP000546031">
    <property type="component" value="Unassembled WGS sequence"/>
</dbReference>
<evidence type="ECO:0000256" key="1">
    <source>
        <dbReference type="SAM" id="MobiDB-lite"/>
    </source>
</evidence>
<feature type="region of interest" description="Disordered" evidence="1">
    <location>
        <begin position="1045"/>
        <end position="1087"/>
    </location>
</feature>
<keyword evidence="4" id="KW-1185">Reference proteome</keyword>
<organism evidence="3 4">
    <name type="scientific">Altererythrobacter lutimaris</name>
    <dbReference type="NCBI Taxonomy" id="2743979"/>
    <lineage>
        <taxon>Bacteria</taxon>
        <taxon>Pseudomonadati</taxon>
        <taxon>Pseudomonadota</taxon>
        <taxon>Alphaproteobacteria</taxon>
        <taxon>Sphingomonadales</taxon>
        <taxon>Erythrobacteraceae</taxon>
        <taxon>Altererythrobacter</taxon>
    </lineage>
</organism>
<keyword evidence="2" id="KW-1133">Transmembrane helix</keyword>
<accession>A0A850HGF9</accession>
<comment type="caution">
    <text evidence="3">The sequence shown here is derived from an EMBL/GenBank/DDBJ whole genome shotgun (WGS) entry which is preliminary data.</text>
</comment>
<evidence type="ECO:0000313" key="3">
    <source>
        <dbReference type="EMBL" id="NVE93792.1"/>
    </source>
</evidence>
<keyword evidence="2" id="KW-0812">Transmembrane</keyword>
<dbReference type="Pfam" id="PF11739">
    <property type="entry name" value="YdbH-like"/>
    <property type="match status" value="1"/>
</dbReference>
<dbReference type="EMBL" id="JABWTA010000001">
    <property type="protein sequence ID" value="NVE93792.1"/>
    <property type="molecule type" value="Genomic_DNA"/>
</dbReference>
<proteinExistence type="predicted"/>
<sequence length="1087" mass="116446">MRARLWPRRKRWQFVFGVCLLLIGLVAYAWFSREQIAREIISDELDRLNIPASYSINSIGPEVQVLHNVVLGDPDRPDFTADEVRVKLVYGLEAPTIGQISLLNPRLFGSYRNGQLSFGSLDSAIFAPSEEAPALPDMDMDLRDGRALIESDFGDFGIKAEGQGNLADGFVGVLAVSAPELANESCRARDLSVFGQVKTSSRLPSFNGPVRVRGVSCADQSLAANALDWQLELTGESDFSGFDADGAFDAQSLSGAGVNARSARGETRITLNGEGLRSRFDITAQDVANDTVRASSLNLAGGMRAQSDLTWINADVDAEASDVRLAETSRQSLDELRSNAAFAPFAPLMERLKRGLDRAQAGNSLRATVNVRQSVGAASYVIPQALMQDDAGVTIASLSRVRLQYSDGDSVPRIDGNAVISGRDLPQITARMEQLDTDASVMRVRMEPYAAGGASLSLPELAVSQDQSGALRFAGRALASGAMEDGATVDALSLPLQGRWDPHAGLAAITRCASVMARRISYSGIDLFQPRMELCPSGQRAAFRLRDGVFAADLRVKPMDLSGIYDGQPISLTSGAIAFSSTRGLAASDVSLALGKGEGASRFALAELNGAPGDAWSGEFSDAAFALGAVPLDISDSSGAWRFADGELFISDGALKVSDREADPRFEPLVARGAAMSFEDGLISASADLREPFSDRLITRVLMQHDLESGSGSADLLVRDLRFDEGLQPAAGSDVCLNRASLAPDYRPSDPGLSCLALGIIANVEGSVSGQGQINWTPDSVTSSGDFTTMDADMAAAFGPLRGVSGTVRFTDLLELTTAPNQVFNIDAVNPGIEVFDGTVAFNLSEGQVLEIEGGRWPFMGGELALEPALLDFREPMDRRYVLLIDGLDAARFIEQMELGNISASGVFDGAVPIVFDTDGNGRIEQGLLTSRQPGGNVSYIGELTYEDLGAMANFAFQSLRSLDFTQMEVEMNGPLTGEIITRLKFDGVSQGEGASNNLITRQIAKLPIQFRVNIRADFYSLLTNLQSMYDPAFVRDPRELGLLESDGTRFTVPQPPEMPALKPEDPEESDNSDEPAIQPQESEALP</sequence>
<evidence type="ECO:0000256" key="2">
    <source>
        <dbReference type="SAM" id="Phobius"/>
    </source>
</evidence>
<gene>
    <name evidence="3" type="ORF">HUO12_02660</name>
</gene>